<proteinExistence type="predicted"/>
<keyword evidence="3" id="KW-1185">Reference proteome</keyword>
<comment type="caution">
    <text evidence="2">The sequence shown here is derived from an EMBL/GenBank/DDBJ whole genome shotgun (WGS) entry which is preliminary data.</text>
</comment>
<protein>
    <submittedName>
        <fullName evidence="2">Uncharacterized protein</fullName>
    </submittedName>
</protein>
<gene>
    <name evidence="2" type="ORF">PIB30_022960</name>
</gene>
<dbReference type="EMBL" id="JASCZI010060494">
    <property type="protein sequence ID" value="MED6132881.1"/>
    <property type="molecule type" value="Genomic_DNA"/>
</dbReference>
<feature type="region of interest" description="Disordered" evidence="1">
    <location>
        <begin position="28"/>
        <end position="59"/>
    </location>
</feature>
<dbReference type="Proteomes" id="UP001341840">
    <property type="component" value="Unassembled WGS sequence"/>
</dbReference>
<reference evidence="2 3" key="1">
    <citation type="journal article" date="2023" name="Plants (Basel)">
        <title>Bridging the Gap: Combining Genomics and Transcriptomics Approaches to Understand Stylosanthes scabra, an Orphan Legume from the Brazilian Caatinga.</title>
        <authorList>
            <person name="Ferreira-Neto J.R.C."/>
            <person name="da Silva M.D."/>
            <person name="Binneck E."/>
            <person name="de Melo N.F."/>
            <person name="da Silva R.H."/>
            <person name="de Melo A.L.T.M."/>
            <person name="Pandolfi V."/>
            <person name="Bustamante F.O."/>
            <person name="Brasileiro-Vidal A.C."/>
            <person name="Benko-Iseppon A.M."/>
        </authorList>
    </citation>
    <scope>NUCLEOTIDE SEQUENCE [LARGE SCALE GENOMIC DNA]</scope>
    <source>
        <tissue evidence="2">Leaves</tissue>
    </source>
</reference>
<evidence type="ECO:0000313" key="3">
    <source>
        <dbReference type="Proteomes" id="UP001341840"/>
    </source>
</evidence>
<accession>A0ABU6S9M5</accession>
<evidence type="ECO:0000256" key="1">
    <source>
        <dbReference type="SAM" id="MobiDB-lite"/>
    </source>
</evidence>
<name>A0ABU6S9M5_9FABA</name>
<evidence type="ECO:0000313" key="2">
    <source>
        <dbReference type="EMBL" id="MED6132881.1"/>
    </source>
</evidence>
<sequence length="392" mass="42083">MRGSIWGPLKRFWSRGACGANDSAYDNSGPSGVVSGRGGQVGPRPGLQRSGPSEGPRGSTTDGYLVLVLDQLGLAIITDRLLLVCECTLRLGYTVLMILGLITLISAAGVDRTRMATPPQCRGRPRNAPAGNESDNGQQEFFAAMTNMANTIQPGMAAATAAHAAATGGGGGEPAGERPMTLANFVKINPPTFQGTTNPTKADDCFQAVKRALLAQQVPENQYVTFATYLLIGEAQYWWRGALRWKREMKSMHLKQGDMSIAAYTHRSLRTVTRGWQKEGLQEEIIGATGVVGCYRRMVRISSMGAHLALELRVAVEDIEEDLHRLVKGAADRILVLQFVTSVGGITPTNPAQGKISCVLPVAVPGTMQTLAPTVISSKLGRCQHHKRECTQ</sequence>
<organism evidence="2 3">
    <name type="scientific">Stylosanthes scabra</name>
    <dbReference type="NCBI Taxonomy" id="79078"/>
    <lineage>
        <taxon>Eukaryota</taxon>
        <taxon>Viridiplantae</taxon>
        <taxon>Streptophyta</taxon>
        <taxon>Embryophyta</taxon>
        <taxon>Tracheophyta</taxon>
        <taxon>Spermatophyta</taxon>
        <taxon>Magnoliopsida</taxon>
        <taxon>eudicotyledons</taxon>
        <taxon>Gunneridae</taxon>
        <taxon>Pentapetalae</taxon>
        <taxon>rosids</taxon>
        <taxon>fabids</taxon>
        <taxon>Fabales</taxon>
        <taxon>Fabaceae</taxon>
        <taxon>Papilionoideae</taxon>
        <taxon>50 kb inversion clade</taxon>
        <taxon>dalbergioids sensu lato</taxon>
        <taxon>Dalbergieae</taxon>
        <taxon>Pterocarpus clade</taxon>
        <taxon>Stylosanthes</taxon>
    </lineage>
</organism>